<dbReference type="EMBL" id="DS231878">
    <property type="protein sequence ID" value="EDS42235.1"/>
    <property type="molecule type" value="Genomic_DNA"/>
</dbReference>
<organism>
    <name type="scientific">Culex quinquefasciatus</name>
    <name type="common">Southern house mosquito</name>
    <name type="synonym">Culex pungens</name>
    <dbReference type="NCBI Taxonomy" id="7176"/>
    <lineage>
        <taxon>Eukaryota</taxon>
        <taxon>Metazoa</taxon>
        <taxon>Ecdysozoa</taxon>
        <taxon>Arthropoda</taxon>
        <taxon>Hexapoda</taxon>
        <taxon>Insecta</taxon>
        <taxon>Pterygota</taxon>
        <taxon>Neoptera</taxon>
        <taxon>Endopterygota</taxon>
        <taxon>Diptera</taxon>
        <taxon>Nematocera</taxon>
        <taxon>Culicoidea</taxon>
        <taxon>Culicidae</taxon>
        <taxon>Culicinae</taxon>
        <taxon>Culicini</taxon>
        <taxon>Culex</taxon>
        <taxon>Culex</taxon>
    </lineage>
</organism>
<dbReference type="VEuPathDB" id="VectorBase:CPIJ004389"/>
<proteinExistence type="predicted"/>
<feature type="coiled-coil region" evidence="1">
    <location>
        <begin position="155"/>
        <end position="189"/>
    </location>
</feature>
<dbReference type="eggNOG" id="ENOG502T6SD">
    <property type="taxonomic scope" value="Eukaryota"/>
</dbReference>
<keyword evidence="1" id="KW-0175">Coiled coil</keyword>
<dbReference type="VEuPathDB" id="VectorBase:CQUJHB005695"/>
<dbReference type="InParanoid" id="B0WB91"/>
<accession>B0WB91</accession>
<feature type="compositionally biased region" description="Polar residues" evidence="2">
    <location>
        <begin position="1"/>
        <end position="11"/>
    </location>
</feature>
<dbReference type="AlphaFoldDB" id="B0WB91"/>
<sequence>MSSGSKANANQPLKIASGAPDGPSGKASKSASKIPKLNATSNAAKDRPKSTPKLHALGKVPQYILRLRPKSSSNGEQIKMECPPSEGTDTKLQPNKEEVIETANLEGEGSSEKSILAQKKDVIDELSQYLQAARITSSKEPELTIAKLRRELAQKNAVLVENRKLNFKIEALERQLKQEGQRLIDKDQQILKLQQESLGLGDKIRELRKTTLDLAAKERLISEKDDQISKLQTAEQNLKVVNESENLDNGHSNQQNEVIIPLDVDKPEDALGEVRKRMLTIIQTCKETFKERCDEFSRLDGAGDAEQQRFDAIFETLANKQRQCCQQEDEIRSLSRKSQRCWAQRTELLGVLKKLMEENEQLSSATMRCSKESKVFKILKESTSTEGNCDVFEDAISDVEKS</sequence>
<keyword evidence="5" id="KW-1185">Reference proteome</keyword>
<feature type="region of interest" description="Disordered" evidence="2">
    <location>
        <begin position="1"/>
        <end position="91"/>
    </location>
</feature>
<dbReference type="Proteomes" id="UP000002320">
    <property type="component" value="Unassembled WGS sequence"/>
</dbReference>
<name>B0WB91_CULQU</name>
<feature type="compositionally biased region" description="Low complexity" evidence="2">
    <location>
        <begin position="22"/>
        <end position="36"/>
    </location>
</feature>
<reference evidence="4" key="2">
    <citation type="submission" date="2020-05" db="UniProtKB">
        <authorList>
            <consortium name="EnsemblMetazoa"/>
        </authorList>
    </citation>
    <scope>IDENTIFICATION</scope>
    <source>
        <strain evidence="4">JHB</strain>
    </source>
</reference>
<evidence type="ECO:0000313" key="3">
    <source>
        <dbReference type="EMBL" id="EDS42235.1"/>
    </source>
</evidence>
<gene>
    <name evidence="4" type="primary">6035859</name>
    <name evidence="3" type="ORF">CpipJ_CPIJ004389</name>
</gene>
<dbReference type="KEGG" id="cqu:CpipJ_CPIJ004389"/>
<dbReference type="HOGENOM" id="CLU_685620_0_0_1"/>
<dbReference type="EnsemblMetazoa" id="CPIJ004389-RA">
    <property type="protein sequence ID" value="CPIJ004389-PA"/>
    <property type="gene ID" value="CPIJ004389"/>
</dbReference>
<dbReference type="OrthoDB" id="7763481at2759"/>
<protein>
    <submittedName>
        <fullName evidence="3">Lamin</fullName>
    </submittedName>
</protein>
<reference evidence="3" key="1">
    <citation type="submission" date="2007-03" db="EMBL/GenBank/DDBJ databases">
        <title>Annotation of Culex pipiens quinquefasciatus.</title>
        <authorList>
            <consortium name="The Broad Institute Genome Sequencing Platform"/>
            <person name="Atkinson P.W."/>
            <person name="Hemingway J."/>
            <person name="Christensen B.M."/>
            <person name="Higgs S."/>
            <person name="Kodira C."/>
            <person name="Hannick L."/>
            <person name="Megy K."/>
            <person name="O'Leary S."/>
            <person name="Pearson M."/>
            <person name="Haas B.J."/>
            <person name="Mauceli E."/>
            <person name="Wortman J.R."/>
            <person name="Lee N.H."/>
            <person name="Guigo R."/>
            <person name="Stanke M."/>
            <person name="Alvarado L."/>
            <person name="Amedeo P."/>
            <person name="Antoine C.H."/>
            <person name="Arensburger P."/>
            <person name="Bidwell S.L."/>
            <person name="Crawford M."/>
            <person name="Camaro F."/>
            <person name="Devon K."/>
            <person name="Engels R."/>
            <person name="Hammond M."/>
            <person name="Howarth C."/>
            <person name="Koehrsen M."/>
            <person name="Lawson D."/>
            <person name="Montgomery P."/>
            <person name="Nene V."/>
            <person name="Nusbaum C."/>
            <person name="Puiu D."/>
            <person name="Romero-Severson J."/>
            <person name="Severson D.W."/>
            <person name="Shumway M."/>
            <person name="Sisk P."/>
            <person name="Stolte C."/>
            <person name="Zeng Q."/>
            <person name="Eisenstadt E."/>
            <person name="Fraser-Liggett C."/>
            <person name="Strausberg R."/>
            <person name="Galagan J."/>
            <person name="Birren B."/>
            <person name="Collins F.H."/>
        </authorList>
    </citation>
    <scope>NUCLEOTIDE SEQUENCE [LARGE SCALE GENOMIC DNA]</scope>
    <source>
        <strain evidence="3">JHB</strain>
    </source>
</reference>
<evidence type="ECO:0000256" key="1">
    <source>
        <dbReference type="SAM" id="Coils"/>
    </source>
</evidence>
<evidence type="ECO:0000313" key="5">
    <source>
        <dbReference type="Proteomes" id="UP000002320"/>
    </source>
</evidence>
<evidence type="ECO:0000256" key="2">
    <source>
        <dbReference type="SAM" id="MobiDB-lite"/>
    </source>
</evidence>
<evidence type="ECO:0000313" key="4">
    <source>
        <dbReference type="EnsemblMetazoa" id="CPIJ004389-PA"/>
    </source>
</evidence>